<dbReference type="EMBL" id="CM010718">
    <property type="protein sequence ID" value="RZC57192.1"/>
    <property type="molecule type" value="Genomic_DNA"/>
</dbReference>
<proteinExistence type="predicted"/>
<evidence type="ECO:0000313" key="3">
    <source>
        <dbReference type="Proteomes" id="UP000316621"/>
    </source>
</evidence>
<keyword evidence="1" id="KW-0732">Signal</keyword>
<evidence type="ECO:0000313" key="2">
    <source>
        <dbReference type="EMBL" id="RZC57192.1"/>
    </source>
</evidence>
<evidence type="ECO:0000256" key="1">
    <source>
        <dbReference type="SAM" id="SignalP"/>
    </source>
</evidence>
<gene>
    <name evidence="2" type="ORF">C5167_004498</name>
</gene>
<feature type="signal peptide" evidence="1">
    <location>
        <begin position="1"/>
        <end position="18"/>
    </location>
</feature>
<protein>
    <submittedName>
        <fullName evidence="2">Uncharacterized protein</fullName>
    </submittedName>
</protein>
<accession>A0A4Y7JAU8</accession>
<keyword evidence="3" id="KW-1185">Reference proteome</keyword>
<name>A0A4Y7JAU8_PAPSO</name>
<dbReference type="Proteomes" id="UP000316621">
    <property type="component" value="Chromosome 4"/>
</dbReference>
<reference evidence="2 3" key="1">
    <citation type="journal article" date="2018" name="Science">
        <title>The opium poppy genome and morphinan production.</title>
        <authorList>
            <person name="Guo L."/>
            <person name="Winzer T."/>
            <person name="Yang X."/>
            <person name="Li Y."/>
            <person name="Ning Z."/>
            <person name="He Z."/>
            <person name="Teodor R."/>
            <person name="Lu Y."/>
            <person name="Bowser T.A."/>
            <person name="Graham I.A."/>
            <person name="Ye K."/>
        </authorList>
    </citation>
    <scope>NUCLEOTIDE SEQUENCE [LARGE SCALE GENOMIC DNA]</scope>
    <source>
        <strain evidence="3">cv. HN1</strain>
        <tissue evidence="2">Leaves</tissue>
    </source>
</reference>
<dbReference type="Gramene" id="RZC57192">
    <property type="protein sequence ID" value="RZC57192"/>
    <property type="gene ID" value="C5167_004498"/>
</dbReference>
<organism evidence="2 3">
    <name type="scientific">Papaver somniferum</name>
    <name type="common">Opium poppy</name>
    <dbReference type="NCBI Taxonomy" id="3469"/>
    <lineage>
        <taxon>Eukaryota</taxon>
        <taxon>Viridiplantae</taxon>
        <taxon>Streptophyta</taxon>
        <taxon>Embryophyta</taxon>
        <taxon>Tracheophyta</taxon>
        <taxon>Spermatophyta</taxon>
        <taxon>Magnoliopsida</taxon>
        <taxon>Ranunculales</taxon>
        <taxon>Papaveraceae</taxon>
        <taxon>Papaveroideae</taxon>
        <taxon>Papaver</taxon>
    </lineage>
</organism>
<feature type="chain" id="PRO_5021323638" evidence="1">
    <location>
        <begin position="19"/>
        <end position="134"/>
    </location>
</feature>
<dbReference type="AlphaFoldDB" id="A0A4Y7JAU8"/>
<sequence>MCGLLILLFCRSMEQMQSTSKGTTSQQNIGVPINYGGNKQVKVTERREPKLAELANALDQYFCVSKISLHPRHMKPHQIQGFNFLLRNAVDEGDAQSLCEAIAGHVFVLSTILYFQIQKLGFLTKVSTIFESTK</sequence>